<evidence type="ECO:0000313" key="1">
    <source>
        <dbReference type="EMBL" id="KNA96060.1"/>
    </source>
</evidence>
<dbReference type="AlphaFoldDB" id="A0A0J9W4C8"/>
<proteinExistence type="predicted"/>
<dbReference type="EMBL" id="DS231723">
    <property type="protein sequence ID" value="KNB17730.1"/>
    <property type="molecule type" value="Genomic_DNA"/>
</dbReference>
<dbReference type="GeneID" id="28962726"/>
<sequence length="59" mass="6447">MSTHKIPVTVSVSHIHPPTLFDDLVHFSLALCHRSEAPFMAGLPGRVEGEGSRSISKYC</sequence>
<dbReference type="KEGG" id="fox:FOXG_22020"/>
<protein>
    <submittedName>
        <fullName evidence="2">Uncharacterized protein</fullName>
    </submittedName>
</protein>
<accession>A0A0J9W4C8</accession>
<organism evidence="2 3">
    <name type="scientific">Fusarium oxysporum f. sp. lycopersici (strain 4287 / CBS 123668 / FGSC 9935 / NRRL 34936)</name>
    <name type="common">Fusarium vascular wilt of tomato</name>
    <dbReference type="NCBI Taxonomy" id="426428"/>
    <lineage>
        <taxon>Eukaryota</taxon>
        <taxon>Fungi</taxon>
        <taxon>Dikarya</taxon>
        <taxon>Ascomycota</taxon>
        <taxon>Pezizomycotina</taxon>
        <taxon>Sordariomycetes</taxon>
        <taxon>Hypocreomycetidae</taxon>
        <taxon>Hypocreales</taxon>
        <taxon>Nectriaceae</taxon>
        <taxon>Fusarium</taxon>
        <taxon>Fusarium oxysporum species complex</taxon>
    </lineage>
</organism>
<dbReference type="KEGG" id="fox:FOXG_18094"/>
<dbReference type="RefSeq" id="XP_018255775.1">
    <property type="nucleotide sequence ID" value="XM_018402401.1"/>
</dbReference>
<dbReference type="VEuPathDB" id="FungiDB:FOXG_22020"/>
<evidence type="ECO:0000313" key="3">
    <source>
        <dbReference type="Proteomes" id="UP000009097"/>
    </source>
</evidence>
<dbReference type="GeneID" id="28958800"/>
<dbReference type="Proteomes" id="UP000009097">
    <property type="component" value="Unassembled WGS sequence"/>
</dbReference>
<name>A0A0J9W4C8_FUSO4</name>
<dbReference type="EMBL" id="DS231696">
    <property type="protein sequence ID" value="KNA96060.1"/>
    <property type="molecule type" value="Genomic_DNA"/>
</dbReference>
<dbReference type="RefSeq" id="XP_018234106.1">
    <property type="nucleotide sequence ID" value="XM_018398143.1"/>
</dbReference>
<evidence type="ECO:0000313" key="2">
    <source>
        <dbReference type="EMBL" id="KNB17730.1"/>
    </source>
</evidence>
<gene>
    <name evidence="1" type="ORF">FOXG_18094</name>
    <name evidence="2" type="ORF">FOXG_22020</name>
</gene>
<dbReference type="VEuPathDB" id="FungiDB:FOXG_18094"/>
<reference evidence="2" key="2">
    <citation type="journal article" date="2010" name="Nature">
        <title>Comparative genomics reveals mobile pathogenicity chromosomes in Fusarium.</title>
        <authorList>
            <person name="Ma L.J."/>
            <person name="van der Does H.C."/>
            <person name="Borkovich K.A."/>
            <person name="Coleman J.J."/>
            <person name="Daboussi M.J."/>
            <person name="Di Pietro A."/>
            <person name="Dufresne M."/>
            <person name="Freitag M."/>
            <person name="Grabherr M."/>
            <person name="Henrissat B."/>
            <person name="Houterman P.M."/>
            <person name="Kang S."/>
            <person name="Shim W.B."/>
            <person name="Woloshuk C."/>
            <person name="Xie X."/>
            <person name="Xu J.R."/>
            <person name="Antoniw J."/>
            <person name="Baker S.E."/>
            <person name="Bluhm B.H."/>
            <person name="Breakspear A."/>
            <person name="Brown D.W."/>
            <person name="Butchko R.A."/>
            <person name="Chapman S."/>
            <person name="Coulson R."/>
            <person name="Coutinho P.M."/>
            <person name="Danchin E.G."/>
            <person name="Diener A."/>
            <person name="Gale L.R."/>
            <person name="Gardiner D.M."/>
            <person name="Goff S."/>
            <person name="Hammond-Kosack K.E."/>
            <person name="Hilburn K."/>
            <person name="Hua-Van A."/>
            <person name="Jonkers W."/>
            <person name="Kazan K."/>
            <person name="Kodira C.D."/>
            <person name="Koehrsen M."/>
            <person name="Kumar L."/>
            <person name="Lee Y.H."/>
            <person name="Li L."/>
            <person name="Manners J.M."/>
            <person name="Miranda-Saavedra D."/>
            <person name="Mukherjee M."/>
            <person name="Park G."/>
            <person name="Park J."/>
            <person name="Park S.Y."/>
            <person name="Proctor R.H."/>
            <person name="Regev A."/>
            <person name="Ruiz-Roldan M.C."/>
            <person name="Sain D."/>
            <person name="Sakthikumar S."/>
            <person name="Sykes S."/>
            <person name="Schwartz D.C."/>
            <person name="Turgeon B.G."/>
            <person name="Wapinski I."/>
            <person name="Yoder O."/>
            <person name="Young S."/>
            <person name="Zeng Q."/>
            <person name="Zhou S."/>
            <person name="Galagan J."/>
            <person name="Cuomo C.A."/>
            <person name="Kistler H.C."/>
            <person name="Rep M."/>
        </authorList>
    </citation>
    <scope>NUCLEOTIDE SEQUENCE [LARGE SCALE GENOMIC DNA]</scope>
    <source>
        <strain evidence="2">4287</strain>
    </source>
</reference>
<reference evidence="2" key="1">
    <citation type="submission" date="2007-04" db="EMBL/GenBank/DDBJ databases">
        <authorList>
            <consortium name="The Broad Institute Genome Sequencing Platform"/>
            <person name="Birren B."/>
            <person name="Lander E."/>
            <person name="Galagan J."/>
            <person name="Nusbaum C."/>
            <person name="Devon K."/>
            <person name="Ma L.-J."/>
            <person name="Jaffe D."/>
            <person name="Butler J."/>
            <person name="Alvarez P."/>
            <person name="Gnerre S."/>
            <person name="Grabherr M."/>
            <person name="Kleber M."/>
            <person name="Mauceli E."/>
            <person name="Brockman W."/>
            <person name="MacCallum I.A."/>
            <person name="Young S."/>
            <person name="LaButti K."/>
            <person name="DeCaprio D."/>
            <person name="Crawford M."/>
            <person name="Koehrsen M."/>
            <person name="Engels R."/>
            <person name="Montgomery P."/>
            <person name="Pearson M."/>
            <person name="Howarth C."/>
            <person name="Larson L."/>
            <person name="White J."/>
            <person name="O'Leary S."/>
            <person name="Kodira C."/>
            <person name="Zeng Q."/>
            <person name="Yandava C."/>
            <person name="Alvarado L."/>
            <person name="Kistler C."/>
            <person name="Shim W.-B."/>
            <person name="Kang S."/>
            <person name="Woloshuk C."/>
        </authorList>
    </citation>
    <scope>NUCLEOTIDE SEQUENCE</scope>
    <source>
        <strain evidence="2">4287</strain>
    </source>
</reference>